<gene>
    <name evidence="1" type="ORF">HanXRQr2_Chr01g0006501</name>
</gene>
<reference evidence="1" key="1">
    <citation type="journal article" date="2017" name="Nature">
        <title>The sunflower genome provides insights into oil metabolism, flowering and Asterid evolution.</title>
        <authorList>
            <person name="Badouin H."/>
            <person name="Gouzy J."/>
            <person name="Grassa C.J."/>
            <person name="Murat F."/>
            <person name="Staton S.E."/>
            <person name="Cottret L."/>
            <person name="Lelandais-Briere C."/>
            <person name="Owens G.L."/>
            <person name="Carrere S."/>
            <person name="Mayjonade B."/>
            <person name="Legrand L."/>
            <person name="Gill N."/>
            <person name="Kane N.C."/>
            <person name="Bowers J.E."/>
            <person name="Hubner S."/>
            <person name="Bellec A."/>
            <person name="Berard A."/>
            <person name="Berges H."/>
            <person name="Blanchet N."/>
            <person name="Boniface M.C."/>
            <person name="Brunel D."/>
            <person name="Catrice O."/>
            <person name="Chaidir N."/>
            <person name="Claudel C."/>
            <person name="Donnadieu C."/>
            <person name="Faraut T."/>
            <person name="Fievet G."/>
            <person name="Helmstetter N."/>
            <person name="King M."/>
            <person name="Knapp S.J."/>
            <person name="Lai Z."/>
            <person name="Le Paslier M.C."/>
            <person name="Lippi Y."/>
            <person name="Lorenzon L."/>
            <person name="Mandel J.R."/>
            <person name="Marage G."/>
            <person name="Marchand G."/>
            <person name="Marquand E."/>
            <person name="Bret-Mestries E."/>
            <person name="Morien E."/>
            <person name="Nambeesan S."/>
            <person name="Nguyen T."/>
            <person name="Pegot-Espagnet P."/>
            <person name="Pouilly N."/>
            <person name="Raftis F."/>
            <person name="Sallet E."/>
            <person name="Schiex T."/>
            <person name="Thomas J."/>
            <person name="Vandecasteele C."/>
            <person name="Vares D."/>
            <person name="Vear F."/>
            <person name="Vautrin S."/>
            <person name="Crespi M."/>
            <person name="Mangin B."/>
            <person name="Burke J.M."/>
            <person name="Salse J."/>
            <person name="Munos S."/>
            <person name="Vincourt P."/>
            <person name="Rieseberg L.H."/>
            <person name="Langlade N.B."/>
        </authorList>
    </citation>
    <scope>NUCLEOTIDE SEQUENCE</scope>
    <source>
        <tissue evidence="1">Leaves</tissue>
    </source>
</reference>
<dbReference type="AlphaFoldDB" id="A0A9K3JSX6"/>
<organism evidence="1 2">
    <name type="scientific">Helianthus annuus</name>
    <name type="common">Common sunflower</name>
    <dbReference type="NCBI Taxonomy" id="4232"/>
    <lineage>
        <taxon>Eukaryota</taxon>
        <taxon>Viridiplantae</taxon>
        <taxon>Streptophyta</taxon>
        <taxon>Embryophyta</taxon>
        <taxon>Tracheophyta</taxon>
        <taxon>Spermatophyta</taxon>
        <taxon>Magnoliopsida</taxon>
        <taxon>eudicotyledons</taxon>
        <taxon>Gunneridae</taxon>
        <taxon>Pentapetalae</taxon>
        <taxon>asterids</taxon>
        <taxon>campanulids</taxon>
        <taxon>Asterales</taxon>
        <taxon>Asteraceae</taxon>
        <taxon>Asteroideae</taxon>
        <taxon>Heliantheae alliance</taxon>
        <taxon>Heliantheae</taxon>
        <taxon>Helianthus</taxon>
    </lineage>
</organism>
<dbReference type="Gramene" id="mRNA:HanXRQr2_Chr01g0006501">
    <property type="protein sequence ID" value="CDS:HanXRQr2_Chr01g0006501.1"/>
    <property type="gene ID" value="HanXRQr2_Chr01g0006501"/>
</dbReference>
<proteinExistence type="predicted"/>
<reference evidence="1" key="2">
    <citation type="submission" date="2020-06" db="EMBL/GenBank/DDBJ databases">
        <title>Helianthus annuus Genome sequencing and assembly Release 2.</title>
        <authorList>
            <person name="Gouzy J."/>
            <person name="Langlade N."/>
            <person name="Munos S."/>
        </authorList>
    </citation>
    <scope>NUCLEOTIDE SEQUENCE</scope>
    <source>
        <tissue evidence="1">Leaves</tissue>
    </source>
</reference>
<evidence type="ECO:0000313" key="2">
    <source>
        <dbReference type="Proteomes" id="UP000215914"/>
    </source>
</evidence>
<comment type="caution">
    <text evidence="1">The sequence shown here is derived from an EMBL/GenBank/DDBJ whole genome shotgun (WGS) entry which is preliminary data.</text>
</comment>
<name>A0A9K3JSX6_HELAN</name>
<keyword evidence="2" id="KW-1185">Reference proteome</keyword>
<evidence type="ECO:0000313" key="1">
    <source>
        <dbReference type="EMBL" id="KAF5820814.1"/>
    </source>
</evidence>
<dbReference type="EMBL" id="MNCJ02000316">
    <property type="protein sequence ID" value="KAF5820814.1"/>
    <property type="molecule type" value="Genomic_DNA"/>
</dbReference>
<protein>
    <submittedName>
        <fullName evidence="1">Uncharacterized protein</fullName>
    </submittedName>
</protein>
<dbReference type="Proteomes" id="UP000215914">
    <property type="component" value="Unassembled WGS sequence"/>
</dbReference>
<accession>A0A9K3JSX6</accession>
<sequence>MKVICVLPSSFEERDLDICVHKEIQHTFKAPRPYIHERIVCHFGKIESTHHLLQR</sequence>